<evidence type="ECO:0000256" key="4">
    <source>
        <dbReference type="ARBA" id="ARBA00022475"/>
    </source>
</evidence>
<keyword evidence="7 9" id="KW-1133">Transmembrane helix</keyword>
<organism evidence="11 12">
    <name type="scientific">Thermanaerothrix solaris</name>
    <dbReference type="NCBI Taxonomy" id="3058434"/>
    <lineage>
        <taxon>Bacteria</taxon>
        <taxon>Bacillati</taxon>
        <taxon>Chloroflexota</taxon>
        <taxon>Anaerolineae</taxon>
        <taxon>Anaerolineales</taxon>
        <taxon>Anaerolineaceae</taxon>
        <taxon>Thermanaerothrix</taxon>
    </lineage>
</organism>
<dbReference type="PROSITE" id="PS50928">
    <property type="entry name" value="ABC_TM1"/>
    <property type="match status" value="1"/>
</dbReference>
<sequence>MVTEVTMLNRLSLKWFEAIFGVSWPRLRVGARLKAIPWWLIAIAFIAVYTALTIYNRPTYRQAFDFIKVGLSITLTTTLFAFAIAVVLGLITGLGRLSNNVLLKNAATLYIEIVRGIPMLVLIFYIALVGMPGVVSGLNQLGHWLIGLGITSLGSSLSGLENNAVSMGVRAIVALSITYGAFLAEVFRAGIQSIPKGQMEAARSLGMTYGQAMRFVILPQAIRNILPALGNDFISMLKDSSLVSVLAVRDITQVTRLYAARSFQYQEAYTTLAVMYLTMTMVLSFIVKGIEKRLHRV</sequence>
<evidence type="ECO:0000256" key="8">
    <source>
        <dbReference type="ARBA" id="ARBA00023136"/>
    </source>
</evidence>
<dbReference type="NCBIfam" id="TIGR01726">
    <property type="entry name" value="HEQRo_perm_3TM"/>
    <property type="match status" value="1"/>
</dbReference>
<dbReference type="SUPFAM" id="SSF161098">
    <property type="entry name" value="MetI-like"/>
    <property type="match status" value="1"/>
</dbReference>
<dbReference type="RefSeq" id="WP_315625413.1">
    <property type="nucleotide sequence ID" value="NZ_JAUHMF010000002.1"/>
</dbReference>
<dbReference type="Pfam" id="PF00528">
    <property type="entry name" value="BPD_transp_1"/>
    <property type="match status" value="1"/>
</dbReference>
<reference evidence="11 12" key="1">
    <citation type="submission" date="2023-07" db="EMBL/GenBank/DDBJ databases">
        <title>Novel species of Thermanaerothrix with wide hydrolytic capabilities.</title>
        <authorList>
            <person name="Zayulina K.S."/>
            <person name="Podosokorskaya O.A."/>
            <person name="Elcheninov A.G."/>
        </authorList>
    </citation>
    <scope>NUCLEOTIDE SEQUENCE [LARGE SCALE GENOMIC DNA]</scope>
    <source>
        <strain evidence="11 12">4228-RoL</strain>
    </source>
</reference>
<evidence type="ECO:0000256" key="9">
    <source>
        <dbReference type="RuleBase" id="RU363032"/>
    </source>
</evidence>
<comment type="subcellular location">
    <subcellularLocation>
        <location evidence="1 9">Cell membrane</location>
        <topology evidence="1 9">Multi-pass membrane protein</topology>
    </subcellularLocation>
</comment>
<protein>
    <submittedName>
        <fullName evidence="11">Amino acid ABC transporter permease</fullName>
    </submittedName>
</protein>
<dbReference type="CDD" id="cd06261">
    <property type="entry name" value="TM_PBP2"/>
    <property type="match status" value="1"/>
</dbReference>
<evidence type="ECO:0000256" key="6">
    <source>
        <dbReference type="ARBA" id="ARBA00022970"/>
    </source>
</evidence>
<accession>A0ABU3NPM2</accession>
<evidence type="ECO:0000256" key="2">
    <source>
        <dbReference type="ARBA" id="ARBA00010072"/>
    </source>
</evidence>
<feature type="transmembrane region" description="Helical" evidence="9">
    <location>
        <begin position="67"/>
        <end position="92"/>
    </location>
</feature>
<comment type="caution">
    <text evidence="11">The sequence shown here is derived from an EMBL/GenBank/DDBJ whole genome shotgun (WGS) entry which is preliminary data.</text>
</comment>
<dbReference type="InterPro" id="IPR043429">
    <property type="entry name" value="ArtM/GltK/GlnP/TcyL/YhdX-like"/>
</dbReference>
<keyword evidence="12" id="KW-1185">Reference proteome</keyword>
<keyword evidence="5 9" id="KW-0812">Transmembrane</keyword>
<feature type="transmembrane region" description="Helical" evidence="9">
    <location>
        <begin position="141"/>
        <end position="160"/>
    </location>
</feature>
<evidence type="ECO:0000256" key="3">
    <source>
        <dbReference type="ARBA" id="ARBA00022448"/>
    </source>
</evidence>
<dbReference type="Proteomes" id="UP001254165">
    <property type="component" value="Unassembled WGS sequence"/>
</dbReference>
<evidence type="ECO:0000259" key="10">
    <source>
        <dbReference type="PROSITE" id="PS50928"/>
    </source>
</evidence>
<dbReference type="Gene3D" id="1.10.3720.10">
    <property type="entry name" value="MetI-like"/>
    <property type="match status" value="1"/>
</dbReference>
<feature type="transmembrane region" description="Helical" evidence="9">
    <location>
        <begin position="172"/>
        <end position="191"/>
    </location>
</feature>
<dbReference type="PANTHER" id="PTHR30614:SF20">
    <property type="entry name" value="GLUTAMINE TRANSPORT SYSTEM PERMEASE PROTEIN GLNP"/>
    <property type="match status" value="1"/>
</dbReference>
<keyword evidence="4" id="KW-1003">Cell membrane</keyword>
<dbReference type="InterPro" id="IPR035906">
    <property type="entry name" value="MetI-like_sf"/>
</dbReference>
<dbReference type="InterPro" id="IPR010065">
    <property type="entry name" value="AA_ABC_transptr_permease_3TM"/>
</dbReference>
<evidence type="ECO:0000256" key="7">
    <source>
        <dbReference type="ARBA" id="ARBA00022989"/>
    </source>
</evidence>
<keyword evidence="3 9" id="KW-0813">Transport</keyword>
<dbReference type="PANTHER" id="PTHR30614">
    <property type="entry name" value="MEMBRANE COMPONENT OF AMINO ACID ABC TRANSPORTER"/>
    <property type="match status" value="1"/>
</dbReference>
<dbReference type="EMBL" id="JAUHMF010000002">
    <property type="protein sequence ID" value="MDT8898752.1"/>
    <property type="molecule type" value="Genomic_DNA"/>
</dbReference>
<evidence type="ECO:0000256" key="5">
    <source>
        <dbReference type="ARBA" id="ARBA00022692"/>
    </source>
</evidence>
<feature type="transmembrane region" description="Helical" evidence="9">
    <location>
        <begin position="36"/>
        <end position="55"/>
    </location>
</feature>
<proteinExistence type="inferred from homology"/>
<feature type="domain" description="ABC transmembrane type-1" evidence="10">
    <location>
        <begin position="71"/>
        <end position="287"/>
    </location>
</feature>
<evidence type="ECO:0000313" key="11">
    <source>
        <dbReference type="EMBL" id="MDT8898752.1"/>
    </source>
</evidence>
<feature type="transmembrane region" description="Helical" evidence="9">
    <location>
        <begin position="268"/>
        <end position="287"/>
    </location>
</feature>
<keyword evidence="8 9" id="KW-0472">Membrane</keyword>
<keyword evidence="6" id="KW-0029">Amino-acid transport</keyword>
<evidence type="ECO:0000313" key="12">
    <source>
        <dbReference type="Proteomes" id="UP001254165"/>
    </source>
</evidence>
<comment type="similarity">
    <text evidence="2">Belongs to the binding-protein-dependent transport system permease family. HisMQ subfamily.</text>
</comment>
<gene>
    <name evidence="11" type="ORF">QYE77_10785</name>
</gene>
<name>A0ABU3NPM2_9CHLR</name>
<evidence type="ECO:0000256" key="1">
    <source>
        <dbReference type="ARBA" id="ARBA00004651"/>
    </source>
</evidence>
<dbReference type="InterPro" id="IPR000515">
    <property type="entry name" value="MetI-like"/>
</dbReference>
<feature type="transmembrane region" description="Helical" evidence="9">
    <location>
        <begin position="113"/>
        <end position="135"/>
    </location>
</feature>